<evidence type="ECO:0000313" key="10">
    <source>
        <dbReference type="EMBL" id="KCZ60298.1"/>
    </source>
</evidence>
<sequence length="912" mass="102188">MSDPFCAPIYLRAYTEKPGIQPVAQKSGSIKIVAPSPVTLIFDTETTTDAAQTLRFGVCQIRRCGELKRTVLFYSEELSDAECETLRSYAQMRGHVCQTVAAFRKDVLLKYGYRANAVIVGFNLPFDIARLALSYSEARGSMRGGFSFAFSPYKSEPNIRIKHLSASAALIDFARPGKQLTGRGMRKRGFKARHNRGFFVDVKTIAMALTSRKHSLKSLAEFLKVPTQKHETEEHGGALTEAYLDYACADVQATWECFDALKTMYESHELSTPLHKILSEASIGKAYLKQMGIQPLLKCQPDIPREGFGRIMSAYYGGRAEVRIRRDIAQVLYCDFKSMYPTVNALMNLNRFVIADGYSEHEATAETQAFLDSFEIEDLKCRETWRCLTTLVRLCPSNDVLPVRTRYSEGKDNLTIGLNHLTSETPLWFTLADVLVSKILTGKTPCILEAIHYEPGPLQEGLQPINLFGREEYRIDPNQDDMFTRLIDLRDEAKARKDPLQQQIKIIANATCYGIFVEVNRDDAPKPEALMLYDASSESHEISSKALEEPGRYFHPLLATLITGAARLMLATAERLASDQDLGWVFCDTDSIAMARPHDMDSELFYSKAQNVIDWFEPLNPYAKSGSILKVEDANYNSDGVLEPLYCFTISAKRYALFNLDKENKPVLRKASAHGLGAFMPPYTEDIPNWAIPKPGYPLKELGVNLWQHDYWYKLIEAALDGHSHQVSLDYHPALKSPAIRRYGATSPALLRWMGKYNEGKAESNQVKPFGFMVAPLARAGVWAEVEDPDILTTVKRGRPNKQKSHKPIAPFERDAWKAAQQTFDRETGKIVPTDCLKTYAEALALFHLSPEDKFGNGAPWDQGLTRRRLVDANDVVLIGKEANKVGEFGDSNPTISAVCTFGLSNGGSIDE</sequence>
<evidence type="ECO:0000256" key="2">
    <source>
        <dbReference type="ARBA" id="ARBA00012417"/>
    </source>
</evidence>
<dbReference type="InterPro" id="IPR012337">
    <property type="entry name" value="RNaseH-like_sf"/>
</dbReference>
<evidence type="ECO:0000256" key="6">
    <source>
        <dbReference type="ARBA" id="ARBA00022932"/>
    </source>
</evidence>
<dbReference type="PATRIC" id="fig|1280948.3.peg.2274"/>
<dbReference type="GO" id="GO:0000166">
    <property type="term" value="F:nucleotide binding"/>
    <property type="evidence" value="ECO:0007669"/>
    <property type="project" value="InterPro"/>
</dbReference>
<reference evidence="10 11" key="1">
    <citation type="journal article" date="2014" name="Antonie Van Leeuwenhoek">
        <title>Hyphomonas beringensis sp. nov. and Hyphomonas chukchiensis sp. nov., isolated from surface seawater of the Bering Sea and Chukchi Sea.</title>
        <authorList>
            <person name="Li C."/>
            <person name="Lai Q."/>
            <person name="Li G."/>
            <person name="Dong C."/>
            <person name="Wang J."/>
            <person name="Liao Y."/>
            <person name="Shao Z."/>
        </authorList>
    </citation>
    <scope>NUCLEOTIDE SEQUENCE [LARGE SCALE GENOMIC DNA]</scope>
    <source>
        <strain evidence="10 11">22II1-22F38</strain>
    </source>
</reference>
<comment type="similarity">
    <text evidence="1">Belongs to the DNA polymerase type-B family.</text>
</comment>
<keyword evidence="6" id="KW-0239">DNA-directed DNA polymerase</keyword>
<comment type="caution">
    <text evidence="10">The sequence shown here is derived from an EMBL/GenBank/DDBJ whole genome shotgun (WGS) entry which is preliminary data.</text>
</comment>
<dbReference type="EC" id="2.7.7.7" evidence="2"/>
<name>A0A059E048_9PROT</name>
<dbReference type="GO" id="GO:0003677">
    <property type="term" value="F:DNA binding"/>
    <property type="evidence" value="ECO:0007669"/>
    <property type="project" value="UniProtKB-KW"/>
</dbReference>
<dbReference type="OrthoDB" id="4264536at2"/>
<keyword evidence="7" id="KW-0238">DNA-binding</keyword>
<dbReference type="AlphaFoldDB" id="A0A059E048"/>
<dbReference type="InterPro" id="IPR023211">
    <property type="entry name" value="DNA_pol_palm_dom_sf"/>
</dbReference>
<evidence type="ECO:0000256" key="1">
    <source>
        <dbReference type="ARBA" id="ARBA00005755"/>
    </source>
</evidence>
<dbReference type="Gene3D" id="3.90.1600.10">
    <property type="entry name" value="Palm domain of DNA polymerase"/>
    <property type="match status" value="1"/>
</dbReference>
<dbReference type="SUPFAM" id="SSF53098">
    <property type="entry name" value="Ribonuclease H-like"/>
    <property type="match status" value="1"/>
</dbReference>
<evidence type="ECO:0000256" key="8">
    <source>
        <dbReference type="ARBA" id="ARBA00049244"/>
    </source>
</evidence>
<keyword evidence="5" id="KW-0235">DNA replication</keyword>
<gene>
    <name evidence="10" type="ORF">HY36_17570</name>
</gene>
<dbReference type="InterPro" id="IPR036397">
    <property type="entry name" value="RNaseH_sf"/>
</dbReference>
<dbReference type="Proteomes" id="UP000024547">
    <property type="component" value="Unassembled WGS sequence"/>
</dbReference>
<comment type="catalytic activity">
    <reaction evidence="8">
        <text>DNA(n) + a 2'-deoxyribonucleoside 5'-triphosphate = DNA(n+1) + diphosphate</text>
        <dbReference type="Rhea" id="RHEA:22508"/>
        <dbReference type="Rhea" id="RHEA-COMP:17339"/>
        <dbReference type="Rhea" id="RHEA-COMP:17340"/>
        <dbReference type="ChEBI" id="CHEBI:33019"/>
        <dbReference type="ChEBI" id="CHEBI:61560"/>
        <dbReference type="ChEBI" id="CHEBI:173112"/>
        <dbReference type="EC" id="2.7.7.7"/>
    </reaction>
</comment>
<evidence type="ECO:0000256" key="4">
    <source>
        <dbReference type="ARBA" id="ARBA00022695"/>
    </source>
</evidence>
<protein>
    <recommendedName>
        <fullName evidence="2">DNA-directed DNA polymerase</fullName>
        <ecNumber evidence="2">2.7.7.7</ecNumber>
    </recommendedName>
</protein>
<dbReference type="RefSeq" id="WP_035552669.1">
    <property type="nucleotide sequence ID" value="NZ_AWFH01000024.1"/>
</dbReference>
<accession>A0A059E048</accession>
<keyword evidence="3" id="KW-0808">Transferase</keyword>
<dbReference type="InterPro" id="IPR004868">
    <property type="entry name" value="DNA-dir_DNA_pol_B_mt/vir"/>
</dbReference>
<evidence type="ECO:0000256" key="3">
    <source>
        <dbReference type="ARBA" id="ARBA00022679"/>
    </source>
</evidence>
<dbReference type="InterPro" id="IPR043502">
    <property type="entry name" value="DNA/RNA_pol_sf"/>
</dbReference>
<dbReference type="STRING" id="1280948.HY36_17570"/>
<evidence type="ECO:0000313" key="11">
    <source>
        <dbReference type="Proteomes" id="UP000024547"/>
    </source>
</evidence>
<proteinExistence type="inferred from homology"/>
<dbReference type="EMBL" id="AWFH01000024">
    <property type="protein sequence ID" value="KCZ60298.1"/>
    <property type="molecule type" value="Genomic_DNA"/>
</dbReference>
<dbReference type="Gene3D" id="3.30.420.10">
    <property type="entry name" value="Ribonuclease H-like superfamily/Ribonuclease H"/>
    <property type="match status" value="1"/>
</dbReference>
<keyword evidence="4" id="KW-0548">Nucleotidyltransferase</keyword>
<keyword evidence="11" id="KW-1185">Reference proteome</keyword>
<evidence type="ECO:0000259" key="9">
    <source>
        <dbReference type="Pfam" id="PF03175"/>
    </source>
</evidence>
<evidence type="ECO:0000256" key="7">
    <source>
        <dbReference type="ARBA" id="ARBA00023125"/>
    </source>
</evidence>
<evidence type="ECO:0000256" key="5">
    <source>
        <dbReference type="ARBA" id="ARBA00022705"/>
    </source>
</evidence>
<dbReference type="Pfam" id="PF03175">
    <property type="entry name" value="DNA_pol_B_2"/>
    <property type="match status" value="1"/>
</dbReference>
<dbReference type="GO" id="GO:0003887">
    <property type="term" value="F:DNA-directed DNA polymerase activity"/>
    <property type="evidence" value="ECO:0007669"/>
    <property type="project" value="UniProtKB-KW"/>
</dbReference>
<dbReference type="eggNOG" id="COG0417">
    <property type="taxonomic scope" value="Bacteria"/>
</dbReference>
<dbReference type="GO" id="GO:0006260">
    <property type="term" value="P:DNA replication"/>
    <property type="evidence" value="ECO:0007669"/>
    <property type="project" value="UniProtKB-KW"/>
</dbReference>
<organism evidence="10 11">
    <name type="scientific">Hyphomonas atlantica</name>
    <dbReference type="NCBI Taxonomy" id="1280948"/>
    <lineage>
        <taxon>Bacteria</taxon>
        <taxon>Pseudomonadati</taxon>
        <taxon>Pseudomonadota</taxon>
        <taxon>Alphaproteobacteria</taxon>
        <taxon>Hyphomonadales</taxon>
        <taxon>Hyphomonadaceae</taxon>
        <taxon>Hyphomonas</taxon>
    </lineage>
</organism>
<feature type="domain" description="DNA-directed DNA polymerase family B mitochondria/virus" evidence="9">
    <location>
        <begin position="229"/>
        <end position="343"/>
    </location>
</feature>
<dbReference type="SUPFAM" id="SSF56672">
    <property type="entry name" value="DNA/RNA polymerases"/>
    <property type="match status" value="1"/>
</dbReference>